<dbReference type="GO" id="GO:0005576">
    <property type="term" value="C:extracellular region"/>
    <property type="evidence" value="ECO:0007669"/>
    <property type="project" value="UniProtKB-SubCell"/>
</dbReference>
<dbReference type="WBParaSite" id="HPLM_0001212401-mRNA-1">
    <property type="protein sequence ID" value="HPLM_0001212401-mRNA-1"/>
    <property type="gene ID" value="HPLM_0001212401"/>
</dbReference>
<dbReference type="InterPro" id="IPR001534">
    <property type="entry name" value="Transthyretin-like"/>
</dbReference>
<protein>
    <submittedName>
        <fullName evidence="7">Transthyretin-like family protein</fullName>
    </submittedName>
</protein>
<comment type="similarity">
    <text evidence="2">Belongs to the nematode transthyretin-like family.</text>
</comment>
<proteinExistence type="inferred from homology"/>
<comment type="subcellular location">
    <subcellularLocation>
        <location evidence="1">Secreted</location>
    </subcellularLocation>
</comment>
<evidence type="ECO:0000256" key="2">
    <source>
        <dbReference type="ARBA" id="ARBA00010112"/>
    </source>
</evidence>
<keyword evidence="3" id="KW-0964">Secreted</keyword>
<dbReference type="OrthoDB" id="73919at2759"/>
<dbReference type="GO" id="GO:0009986">
    <property type="term" value="C:cell surface"/>
    <property type="evidence" value="ECO:0007669"/>
    <property type="project" value="InterPro"/>
</dbReference>
<evidence type="ECO:0000256" key="1">
    <source>
        <dbReference type="ARBA" id="ARBA00004613"/>
    </source>
</evidence>
<accession>A0A0N4WLT0</accession>
<name>A0A0N4WLT0_HAEPC</name>
<dbReference type="InterPro" id="IPR038479">
    <property type="entry name" value="Transthyretin-like_sf"/>
</dbReference>
<evidence type="ECO:0000313" key="6">
    <source>
        <dbReference type="Proteomes" id="UP000268014"/>
    </source>
</evidence>
<dbReference type="AlphaFoldDB" id="A0A0N4WLT0"/>
<dbReference type="Proteomes" id="UP000268014">
    <property type="component" value="Unassembled WGS sequence"/>
</dbReference>
<dbReference type="EMBL" id="UZAF01017763">
    <property type="protein sequence ID" value="VDO44768.1"/>
    <property type="molecule type" value="Genomic_DNA"/>
</dbReference>
<evidence type="ECO:0000313" key="5">
    <source>
        <dbReference type="EMBL" id="VDO44768.1"/>
    </source>
</evidence>
<dbReference type="PANTHER" id="PTHR21700:SF24">
    <property type="entry name" value="TRANSTHYRETIN-LIKE FAMILY PROTEIN"/>
    <property type="match status" value="1"/>
</dbReference>
<gene>
    <name evidence="5" type="ORF">HPLM_LOCUS12116</name>
</gene>
<keyword evidence="6" id="KW-1185">Reference proteome</keyword>
<sequence length="178" mass="19855">ISIPENFITDGEKPTKTFDIGTINLADQFKGETTDCIMRPEFLLIFALIPSCTALLGIIGREQSVAVTGRLICEGRPAGDVKVKLYDKELLFDSKLDEVRTNRNGEFRVSGHKREITTIDPKVNIYHKCNYNGFCYKKLSITIPDNFVSDGALPRATYDIGTINLANKFKGESIDCIN</sequence>
<dbReference type="OMA" id="GFCYKKL"/>
<keyword evidence="4" id="KW-0732">Signal</keyword>
<evidence type="ECO:0000256" key="4">
    <source>
        <dbReference type="ARBA" id="ARBA00022729"/>
    </source>
</evidence>
<evidence type="ECO:0000313" key="7">
    <source>
        <dbReference type="WBParaSite" id="HPLM_0001212401-mRNA-1"/>
    </source>
</evidence>
<reference evidence="5 6" key="2">
    <citation type="submission" date="2018-11" db="EMBL/GenBank/DDBJ databases">
        <authorList>
            <consortium name="Pathogen Informatics"/>
        </authorList>
    </citation>
    <scope>NUCLEOTIDE SEQUENCE [LARGE SCALE GENOMIC DNA]</scope>
    <source>
        <strain evidence="5 6">MHpl1</strain>
    </source>
</reference>
<dbReference type="Gene3D" id="2.60.40.3330">
    <property type="match status" value="1"/>
</dbReference>
<organism evidence="7">
    <name type="scientific">Haemonchus placei</name>
    <name type="common">Barber's pole worm</name>
    <dbReference type="NCBI Taxonomy" id="6290"/>
    <lineage>
        <taxon>Eukaryota</taxon>
        <taxon>Metazoa</taxon>
        <taxon>Ecdysozoa</taxon>
        <taxon>Nematoda</taxon>
        <taxon>Chromadorea</taxon>
        <taxon>Rhabditida</taxon>
        <taxon>Rhabditina</taxon>
        <taxon>Rhabditomorpha</taxon>
        <taxon>Strongyloidea</taxon>
        <taxon>Trichostrongylidae</taxon>
        <taxon>Haemonchus</taxon>
    </lineage>
</organism>
<dbReference type="PANTHER" id="PTHR21700">
    <property type="entry name" value="TRANSTHYRETIN-LIKE FAMILY PROTEIN-RELATED"/>
    <property type="match status" value="1"/>
</dbReference>
<evidence type="ECO:0000256" key="3">
    <source>
        <dbReference type="ARBA" id="ARBA00022525"/>
    </source>
</evidence>
<dbReference type="Pfam" id="PF01060">
    <property type="entry name" value="TTR-52"/>
    <property type="match status" value="1"/>
</dbReference>
<reference evidence="7" key="1">
    <citation type="submission" date="2017-02" db="UniProtKB">
        <authorList>
            <consortium name="WormBaseParasite"/>
        </authorList>
    </citation>
    <scope>IDENTIFICATION</scope>
</reference>